<gene>
    <name evidence="1" type="ORF">MRATA1EN22A_LOCUS15503</name>
</gene>
<accession>A0AC59Z992</accession>
<reference evidence="1" key="2">
    <citation type="submission" date="2025-03" db="EMBL/GenBank/DDBJ databases">
        <authorList>
            <consortium name="ELIXIR-Norway"/>
            <consortium name="Elixir Norway"/>
        </authorList>
    </citation>
    <scope>NUCLEOTIDE SEQUENCE</scope>
</reference>
<evidence type="ECO:0000313" key="1">
    <source>
        <dbReference type="EMBL" id="CAN0316826.1"/>
    </source>
</evidence>
<evidence type="ECO:0000313" key="2">
    <source>
        <dbReference type="Proteomes" id="UP001162501"/>
    </source>
</evidence>
<reference evidence="1" key="1">
    <citation type="submission" date="2023-05" db="EMBL/GenBank/DDBJ databases">
        <authorList>
            <consortium name="ELIXIR-Norway"/>
        </authorList>
    </citation>
    <scope>NUCLEOTIDE SEQUENCE</scope>
</reference>
<proteinExistence type="predicted"/>
<organism evidence="1 2">
    <name type="scientific">Rangifer tarandus platyrhynchus</name>
    <name type="common">Svalbard reindeer</name>
    <dbReference type="NCBI Taxonomy" id="3082113"/>
    <lineage>
        <taxon>Eukaryota</taxon>
        <taxon>Metazoa</taxon>
        <taxon>Chordata</taxon>
        <taxon>Craniata</taxon>
        <taxon>Vertebrata</taxon>
        <taxon>Euteleostomi</taxon>
        <taxon>Mammalia</taxon>
        <taxon>Eutheria</taxon>
        <taxon>Laurasiatheria</taxon>
        <taxon>Artiodactyla</taxon>
        <taxon>Ruminantia</taxon>
        <taxon>Pecora</taxon>
        <taxon>Cervidae</taxon>
        <taxon>Odocoileinae</taxon>
        <taxon>Rangifer</taxon>
    </lineage>
</organism>
<name>A0AC59Z992_RANTA</name>
<dbReference type="EMBL" id="OX596110">
    <property type="protein sequence ID" value="CAN0316826.1"/>
    <property type="molecule type" value="Genomic_DNA"/>
</dbReference>
<dbReference type="Proteomes" id="UP001162501">
    <property type="component" value="Chromosome 26"/>
</dbReference>
<sequence length="1636" mass="182804">MIDLSFLTEEEQEAIMKVLQRDAALKRAEEQRVRHLPEKVKDDQQLKNMSGQWFYEAKAKRHRDRIHGADIIRASMRKKRPQVADEQSKDRANRAMESWVNNVHKDAFLPPELTGAVEEPEEDVAPASPSSSVVNPASTMIDASQENTRKSAISPAKQRKNPFNSAMLPEDHLSQQTKNEQSKNGKTGFFQTSKEGELSESKEVSSILDISSQKLEKPKQTLSGPENGSPIKAPVPKVRKMLYKSQDLKQDDNQPFPRQRTDSLNARGAPRGILKRNSSSSSTDSETVRFHQNFEPKSKIVSPGLTIHERISEKEHSLEDDNSSNSLEPLKHVRFSALKDELPQSPGLVHSREVGEFSVLESDRLKNGTEGAGLKDEVGNDPWPSQYTNGLPFQSSASSPSPSKSETSQPTTSGSFPINEHSSPKEVLTTRPLSTENSHTINEHKTSSSELSKNPAEKHFCVADGLSRTEPSSPEVPDCSSRDHQQGKPPLHQALKAKTSSRSGPYATEIRKTTDDSISKVLDWFNRSSHSDDSVASLQYPQEVEPKGKTDSKPQIAVALVTDDTSQEGNGEEEPKLRVDKKNTRKSEVNFDSSTFIQEPSFKAHVKAESESKGRDTSILKSSIDPENIESPPGAANNNDGQAAHVSGFYSSMKPKETRPQISGPSKNDPSADQSGTVSLFQNRTTEPLKRLPVTDSLHSEKGITFPPLQHASNVGSEMHTSLEKDRSLNPNFKVMSLQERMNEPNTEQVYNHSQFENLRRFWDLGTNANHQDNIEKNTTTASQKNSVLFNSQKHKEFSDVTSSGNSTHEREMILSQKEIPAREEIEKLNSKGTLQVLPDDTTFPWRPPRKSTHQLPRYESSKENMGKNTECFGTPVFKKENENSDQELEEIQESIVKTEELLKETTETPSTKYASDTRGLYPSELVGVTEVPRQAASEFHPKEIKETVEKSEAPSTTESAVDIGLERLLKETSNGPSYQPQVSVKEESPEKEPLESKQARFWEKVPPSYWSASEALEIKRKSNIFKSQVNLCDRVLGRDKAVTGLSDLCGSESGVEIPGTSQLSVDHEVGTTGTINPPEERDSESGVAVVQERAFQEPGFKEAPEAINMPKNRQPLPLLANKENSAKTSQVGLILASLFKRLQKKQEKDFSDSGFSDRNIGSNAESWRNTSSSEEEPSPVLKILERSAARKMPSKSLEDISSDSSNQAKVDNLPEELVRSAEDDQKADQEPDTNECIPGIPTVSSQPDNQFSHPDKLRRMSKSVPAFLQDESDDRETDTASEGSYQLSRHKKSPSSLTNLSSSSGMTSLSSVSGSVMSVYSGDFGNLEVKGNIQFAIDYVDSLKELHVFVAQCKDLAAADIKKQRSDPYVKTYLLPDKGKMGKKKTLVVKKTLNPVYNEILRYKIDKQILKTQKLNLSVWHRDTFKRNSFLGEVELDLETWDWDNKQNKQLKWYPLKRKTAPVPLEAENRGEMKLALQYVPEPMPGKKLPTTGEVHIWVKECLDLPLLRGSHLNSFVKCTILPDTSRKSRQKTRAVGKTTNPVFNHTMVYDGFRPEDLTEACVELTVWDHYKLTNQFLGGLRIGFGTGKSYGTEVDWMDSTSEEVALWEKMVKSPNTWIEAILPLRMLLIAKISK</sequence>
<protein>
    <submittedName>
        <fullName evidence="1">Uncharacterized protein</fullName>
    </submittedName>
</protein>